<keyword evidence="7" id="KW-1185">Reference proteome</keyword>
<feature type="repeat" description="RCC1" evidence="3">
    <location>
        <begin position="461"/>
        <end position="521"/>
    </location>
</feature>
<dbReference type="InParanoid" id="Q22CB7"/>
<dbReference type="PRINTS" id="PR00633">
    <property type="entry name" value="RCCNDNSATION"/>
</dbReference>
<reference evidence="7" key="1">
    <citation type="journal article" date="2006" name="PLoS Biol.">
        <title>Macronuclear genome sequence of the ciliate Tetrahymena thermophila, a model eukaryote.</title>
        <authorList>
            <person name="Eisen J.A."/>
            <person name="Coyne R.S."/>
            <person name="Wu M."/>
            <person name="Wu D."/>
            <person name="Thiagarajan M."/>
            <person name="Wortman J.R."/>
            <person name="Badger J.H."/>
            <person name="Ren Q."/>
            <person name="Amedeo P."/>
            <person name="Jones K.M."/>
            <person name="Tallon L.J."/>
            <person name="Delcher A.L."/>
            <person name="Salzberg S.L."/>
            <person name="Silva J.C."/>
            <person name="Haas B.J."/>
            <person name="Majoros W.H."/>
            <person name="Farzad M."/>
            <person name="Carlton J.M."/>
            <person name="Smith R.K. Jr."/>
            <person name="Garg J."/>
            <person name="Pearlman R.E."/>
            <person name="Karrer K.M."/>
            <person name="Sun L."/>
            <person name="Manning G."/>
            <person name="Elde N.C."/>
            <person name="Turkewitz A.P."/>
            <person name="Asai D.J."/>
            <person name="Wilkes D.E."/>
            <person name="Wang Y."/>
            <person name="Cai H."/>
            <person name="Collins K."/>
            <person name="Stewart B.A."/>
            <person name="Lee S.R."/>
            <person name="Wilamowska K."/>
            <person name="Weinberg Z."/>
            <person name="Ruzzo W.L."/>
            <person name="Wloga D."/>
            <person name="Gaertig J."/>
            <person name="Frankel J."/>
            <person name="Tsao C.-C."/>
            <person name="Gorovsky M.A."/>
            <person name="Keeling P.J."/>
            <person name="Waller R.F."/>
            <person name="Patron N.J."/>
            <person name="Cherry J.M."/>
            <person name="Stover N.A."/>
            <person name="Krieger C.J."/>
            <person name="del Toro C."/>
            <person name="Ryder H.F."/>
            <person name="Williamson S.C."/>
            <person name="Barbeau R.A."/>
            <person name="Hamilton E.P."/>
            <person name="Orias E."/>
        </authorList>
    </citation>
    <scope>NUCLEOTIDE SEQUENCE [LARGE SCALE GENOMIC DNA]</scope>
    <source>
        <strain evidence="7">SB210</strain>
    </source>
</reference>
<feature type="repeat" description="RCC1" evidence="3">
    <location>
        <begin position="403"/>
        <end position="460"/>
    </location>
</feature>
<dbReference type="PANTHER" id="PTHR45982:SF1">
    <property type="entry name" value="REGULATOR OF CHROMOSOME CONDENSATION"/>
    <property type="match status" value="1"/>
</dbReference>
<feature type="repeat" description="RCC1" evidence="3">
    <location>
        <begin position="78"/>
        <end position="133"/>
    </location>
</feature>
<dbReference type="AlphaFoldDB" id="Q22CB7"/>
<feature type="repeat" description="RCC1" evidence="3">
    <location>
        <begin position="348"/>
        <end position="402"/>
    </location>
</feature>
<dbReference type="Gene3D" id="2.130.10.30">
    <property type="entry name" value="Regulator of chromosome condensation 1/beta-lactamase-inhibitor protein II"/>
    <property type="match status" value="2"/>
</dbReference>
<dbReference type="InterPro" id="IPR058923">
    <property type="entry name" value="RCC1-like_dom"/>
</dbReference>
<dbReference type="HOGENOM" id="CLU_280549_0_0_1"/>
<evidence type="ECO:0000256" key="1">
    <source>
        <dbReference type="ARBA" id="ARBA00022658"/>
    </source>
</evidence>
<organism evidence="6 7">
    <name type="scientific">Tetrahymena thermophila (strain SB210)</name>
    <dbReference type="NCBI Taxonomy" id="312017"/>
    <lineage>
        <taxon>Eukaryota</taxon>
        <taxon>Sar</taxon>
        <taxon>Alveolata</taxon>
        <taxon>Ciliophora</taxon>
        <taxon>Intramacronucleata</taxon>
        <taxon>Oligohymenophorea</taxon>
        <taxon>Hymenostomatida</taxon>
        <taxon>Tetrahymenina</taxon>
        <taxon>Tetrahymenidae</taxon>
        <taxon>Tetrahymena</taxon>
    </lineage>
</organism>
<feature type="domain" description="RCC1-like" evidence="5">
    <location>
        <begin position="327"/>
        <end position="572"/>
    </location>
</feature>
<dbReference type="KEGG" id="tet:TTHERM_01054340"/>
<dbReference type="Pfam" id="PF00415">
    <property type="entry name" value="RCC1"/>
    <property type="match status" value="1"/>
</dbReference>
<dbReference type="InterPro" id="IPR009091">
    <property type="entry name" value="RCC1/BLIP-II"/>
</dbReference>
<name>Q22CB7_TETTS</name>
<dbReference type="InterPro" id="IPR051553">
    <property type="entry name" value="Ran_GTPase-activating"/>
</dbReference>
<dbReference type="eggNOG" id="ENOG502RT3D">
    <property type="taxonomic scope" value="Eukaryota"/>
</dbReference>
<dbReference type="Pfam" id="PF25390">
    <property type="entry name" value="WD40_RLD"/>
    <property type="match status" value="1"/>
</dbReference>
<proteinExistence type="predicted"/>
<feature type="repeat" description="RCC1" evidence="3">
    <location>
        <begin position="522"/>
        <end position="573"/>
    </location>
</feature>
<evidence type="ECO:0000313" key="7">
    <source>
        <dbReference type="Proteomes" id="UP000009168"/>
    </source>
</evidence>
<gene>
    <name evidence="6" type="ORF">TTHERM_01054340</name>
</gene>
<keyword evidence="1" id="KW-0344">Guanine-nucleotide releasing factor</keyword>
<evidence type="ECO:0000256" key="4">
    <source>
        <dbReference type="SAM" id="Coils"/>
    </source>
</evidence>
<dbReference type="STRING" id="312017.Q22CB7"/>
<dbReference type="PANTHER" id="PTHR45982">
    <property type="entry name" value="REGULATOR OF CHROMOSOME CONDENSATION"/>
    <property type="match status" value="1"/>
</dbReference>
<evidence type="ECO:0000256" key="3">
    <source>
        <dbReference type="PROSITE-ProRule" id="PRU00235"/>
    </source>
</evidence>
<dbReference type="RefSeq" id="XP_001030612.2">
    <property type="nucleotide sequence ID" value="XM_001030612.2"/>
</dbReference>
<dbReference type="GeneID" id="7836353"/>
<sequence length="1189" mass="137364">MSHVYYFGNESFKPLGYIELEDGDLFITRIRFSEEDMNDQEFIGFDDSFYKSKKYKYDRKFQKVESGCEVVYVLDERGQIWTFGSGSKGQLGLDKSIHKINKPMNIHKYRNAIKDKVKCITSCHNHTLALTDTNKIYAWGESINGKLFDLDQNLILRPTLINQNQFNFGENNDCDNVDGLYQSQGNLTKSSSSLLKRESSLRVINRISQDKGSVSQFSINAKNSLKERSPGKKILQKNISQISQQQQQDTINTPLSIDSSNQLLNSDSKRFLPSIQKNKLNLQVINRKTSHYHGNRKSNYEAEDLQTNRSVKGSLFSNQIYQNQIQNKNTDPILLAVGSIHSLIYINGKLYSCGKNYNGILGIGQSKIEFSKIPQQITFPKKTIKIVGISANFFHSLAWDDNGNIYSWGEGQHGQLGHPIEKGYSFNKQEFTPKRIQTLQGKFVIQASCGMKYSAAVTNEGELYGWGKGDYNQVESQDDQQNSLMESLYPKKLMPEDSNFIHVKFIKVSCGASHNATIDQFGRLYTWGNSSEYCLGHLKQQDLKFPQLVRILKDKVTIDVSCGDKFTVVIQEEDLSGRKANIVDQFKQRNINNIRQKIKSLYDYSKLKMNVGGDVEEKDNEKQTIETKQDESVIDQNVSGLNISLSYISPESPISQRIDKDSPKKSKRGLKLNLKHVNDLKQPTGHLPHLSNQSSMQFNYMTNANSNNHTHRNEFEIDLEELIDKRNGSGDFDIQDSKDSQNQLLKNIKSALEKDFSNSKTFRAIQENLQIKNLKEFLKKQNKNIKDSNLKVTHRNNSEQIQIVFDECSETLDQKEQNDPLYLPFISPYTNSSDQTAAYFDLNEDGHVKQIAENKQEQILSQHSAISQFLGNLLETKNETLKYEYIEMVRRGLEDSHLFYLISDPKEGIVQNNREREKLKQHLNKKIINYSQMNVQVIGETKKIVEAQKKYMSNLINNCRKAQEKAKQVVGKFNKHSGVDPTLLKPNKRYAPLLNAMSSPDEYKKYQNDKLKQEKDKKNERIQQAEERREEIFLQKRNAMIKKIEEKSIHYNREQVMLKEIIQRDLVKKKLVIKYLQTEQMLQFFNGIARICMQKKKQNMIEQQKARIIQTNYKKHKTLAKIKLLSAIQVALIKAYLKRRILKNAARNIFLHFTQQKYKKLISSKIRQTIESGKWKVKAKLDIKPSAHK</sequence>
<protein>
    <submittedName>
        <fullName evidence="6">Regulator of chromosome condensation (RCC1) protein</fullName>
    </submittedName>
</protein>
<dbReference type="EMBL" id="GG662589">
    <property type="protein sequence ID" value="EAR82949.2"/>
    <property type="molecule type" value="Genomic_DNA"/>
</dbReference>
<dbReference type="SUPFAM" id="SSF50985">
    <property type="entry name" value="RCC1/BLIP-II"/>
    <property type="match status" value="2"/>
</dbReference>
<keyword evidence="2" id="KW-0677">Repeat</keyword>
<dbReference type="InterPro" id="IPR000408">
    <property type="entry name" value="Reg_chr_condens"/>
</dbReference>
<keyword evidence="4" id="KW-0175">Coiled coil</keyword>
<accession>Q22CB7</accession>
<evidence type="ECO:0000313" key="6">
    <source>
        <dbReference type="EMBL" id="EAR82949.2"/>
    </source>
</evidence>
<dbReference type="OrthoDB" id="61110at2759"/>
<dbReference type="PROSITE" id="PS50012">
    <property type="entry name" value="RCC1_3"/>
    <property type="match status" value="5"/>
</dbReference>
<feature type="coiled-coil region" evidence="4">
    <location>
        <begin position="1003"/>
        <end position="1042"/>
    </location>
</feature>
<evidence type="ECO:0000259" key="5">
    <source>
        <dbReference type="Pfam" id="PF25390"/>
    </source>
</evidence>
<evidence type="ECO:0000256" key="2">
    <source>
        <dbReference type="ARBA" id="ARBA00022737"/>
    </source>
</evidence>
<dbReference type="Proteomes" id="UP000009168">
    <property type="component" value="Unassembled WGS sequence"/>
</dbReference>